<dbReference type="OrthoDB" id="9776368at2"/>
<dbReference type="RefSeq" id="WP_082169582.1">
    <property type="nucleotide sequence ID" value="NZ_CP012154.1"/>
</dbReference>
<dbReference type="PRINTS" id="PR00413">
    <property type="entry name" value="HADHALOGNASE"/>
</dbReference>
<dbReference type="SFLD" id="SFLDG01135">
    <property type="entry name" value="C1.5.6:_HAD__Beta-PGM__Phospha"/>
    <property type="match status" value="1"/>
</dbReference>
<protein>
    <submittedName>
        <fullName evidence="5">Phosphoglycolate phosphatase</fullName>
        <ecNumber evidence="5">3.1.3.18</ecNumber>
    </submittedName>
</protein>
<reference evidence="5 6" key="1">
    <citation type="submission" date="2015-07" db="EMBL/GenBank/DDBJ databases">
        <authorList>
            <person name="Noorani M."/>
        </authorList>
    </citation>
    <scope>NUCLEOTIDE SEQUENCE [LARGE SCALE GENOMIC DNA]</scope>
    <source>
        <strain evidence="5 6">KCTC 42284</strain>
    </source>
</reference>
<dbReference type="GO" id="GO:0008967">
    <property type="term" value="F:phosphoglycolate phosphatase activity"/>
    <property type="evidence" value="ECO:0007669"/>
    <property type="project" value="UniProtKB-EC"/>
</dbReference>
<dbReference type="FunFam" id="3.40.50.1000:FF:000022">
    <property type="entry name" value="Phosphoglycolate phosphatase"/>
    <property type="match status" value="1"/>
</dbReference>
<organism evidence="5 6">
    <name type="scientific">Wenzhouxiangella marina</name>
    <dbReference type="NCBI Taxonomy" id="1579979"/>
    <lineage>
        <taxon>Bacteria</taxon>
        <taxon>Pseudomonadati</taxon>
        <taxon>Pseudomonadota</taxon>
        <taxon>Gammaproteobacteria</taxon>
        <taxon>Chromatiales</taxon>
        <taxon>Wenzhouxiangellaceae</taxon>
        <taxon>Wenzhouxiangella</taxon>
    </lineage>
</organism>
<dbReference type="InterPro" id="IPR041492">
    <property type="entry name" value="HAD_2"/>
</dbReference>
<keyword evidence="1" id="KW-0479">Metal-binding</keyword>
<evidence type="ECO:0000256" key="3">
    <source>
        <dbReference type="ARBA" id="ARBA00022842"/>
    </source>
</evidence>
<proteinExistence type="predicted"/>
<dbReference type="EMBL" id="CP012154">
    <property type="protein sequence ID" value="AKS42073.1"/>
    <property type="molecule type" value="Genomic_DNA"/>
</dbReference>
<evidence type="ECO:0000256" key="2">
    <source>
        <dbReference type="ARBA" id="ARBA00022801"/>
    </source>
</evidence>
<gene>
    <name evidence="5" type="ORF">WM2015_1703</name>
</gene>
<keyword evidence="6" id="KW-1185">Reference proteome</keyword>
<keyword evidence="3" id="KW-0460">Magnesium</keyword>
<dbReference type="GO" id="GO:0005829">
    <property type="term" value="C:cytosol"/>
    <property type="evidence" value="ECO:0007669"/>
    <property type="project" value="TreeGrafter"/>
</dbReference>
<evidence type="ECO:0000313" key="6">
    <source>
        <dbReference type="Proteomes" id="UP000066624"/>
    </source>
</evidence>
<dbReference type="Proteomes" id="UP000066624">
    <property type="component" value="Chromosome"/>
</dbReference>
<dbReference type="InterPro" id="IPR036412">
    <property type="entry name" value="HAD-like_sf"/>
</dbReference>
<dbReference type="SFLD" id="SFLDG01129">
    <property type="entry name" value="C1.5:_HAD__Beta-PGM__Phosphata"/>
    <property type="match status" value="1"/>
</dbReference>
<dbReference type="InterPro" id="IPR050155">
    <property type="entry name" value="HAD-like_hydrolase_sf"/>
</dbReference>
<dbReference type="GO" id="GO:0046872">
    <property type="term" value="F:metal ion binding"/>
    <property type="evidence" value="ECO:0007669"/>
    <property type="project" value="UniProtKB-KW"/>
</dbReference>
<dbReference type="SUPFAM" id="SSF56784">
    <property type="entry name" value="HAD-like"/>
    <property type="match status" value="1"/>
</dbReference>
<evidence type="ECO:0000256" key="1">
    <source>
        <dbReference type="ARBA" id="ARBA00022723"/>
    </source>
</evidence>
<dbReference type="InterPro" id="IPR023198">
    <property type="entry name" value="PGP-like_dom2"/>
</dbReference>
<dbReference type="EC" id="3.1.3.18" evidence="5"/>
<dbReference type="AlphaFoldDB" id="A0A0K0XWL5"/>
<dbReference type="Gene3D" id="3.40.50.1000">
    <property type="entry name" value="HAD superfamily/HAD-like"/>
    <property type="match status" value="1"/>
</dbReference>
<dbReference type="KEGG" id="wma:WM2015_1703"/>
<evidence type="ECO:0000313" key="5">
    <source>
        <dbReference type="EMBL" id="AKS42073.1"/>
    </source>
</evidence>
<dbReference type="Gene3D" id="1.10.150.240">
    <property type="entry name" value="Putative phosphatase, domain 2"/>
    <property type="match status" value="1"/>
</dbReference>
<name>A0A0K0XWL5_9GAMM</name>
<dbReference type="Pfam" id="PF13419">
    <property type="entry name" value="HAD_2"/>
    <property type="match status" value="1"/>
</dbReference>
<dbReference type="NCBIfam" id="TIGR01549">
    <property type="entry name" value="HAD-SF-IA-v1"/>
    <property type="match status" value="1"/>
</dbReference>
<sequence>MSERPCRALLFDLDGTLVDTAPDLVGTLNDLRLRRGLPALPEAQLRPAATRGALGLIDAGFGPLVEAERESLREEFLAHYRTRLWKHSAPFPEVAEGLEALRAAGYRLAIVTNKVEALARPVVECAGWHHLFDTLVAGDTTARPKPDPLPVQTACERLGVAPEQSIFLGDDERDVVAGRAAGTRTVIAAWGYIEDPSRLPHWGGDRVIERFGQLFELLPGT</sequence>
<dbReference type="NCBIfam" id="TIGR01509">
    <property type="entry name" value="HAD-SF-IA-v3"/>
    <property type="match status" value="1"/>
</dbReference>
<dbReference type="InterPro" id="IPR023214">
    <property type="entry name" value="HAD_sf"/>
</dbReference>
<dbReference type="InterPro" id="IPR006439">
    <property type="entry name" value="HAD-SF_hydro_IA"/>
</dbReference>
<dbReference type="PANTHER" id="PTHR43434:SF23">
    <property type="entry name" value="PHOSPHOGLYCOLATE PHOSPHATASE"/>
    <property type="match status" value="1"/>
</dbReference>
<dbReference type="STRING" id="1579979.WM2015_1703"/>
<keyword evidence="2 5" id="KW-0378">Hydrolase</keyword>
<evidence type="ECO:0000256" key="4">
    <source>
        <dbReference type="ARBA" id="ARBA00023277"/>
    </source>
</evidence>
<accession>A0A0K0XWL5</accession>
<keyword evidence="4" id="KW-0119">Carbohydrate metabolism</keyword>
<dbReference type="GO" id="GO:0006281">
    <property type="term" value="P:DNA repair"/>
    <property type="evidence" value="ECO:0007669"/>
    <property type="project" value="TreeGrafter"/>
</dbReference>
<dbReference type="SFLD" id="SFLDS00003">
    <property type="entry name" value="Haloacid_Dehalogenase"/>
    <property type="match status" value="1"/>
</dbReference>
<dbReference type="PANTHER" id="PTHR43434">
    <property type="entry name" value="PHOSPHOGLYCOLATE PHOSPHATASE"/>
    <property type="match status" value="1"/>
</dbReference>